<evidence type="ECO:0000313" key="2">
    <source>
        <dbReference type="EMBL" id="MCC9073122.1"/>
    </source>
</evidence>
<name>A0ABS8MWG6_9FLAO</name>
<keyword evidence="1" id="KW-1133">Transmembrane helix</keyword>
<dbReference type="EMBL" id="JAJJMO010000001">
    <property type="protein sequence ID" value="MCC9073122.1"/>
    <property type="molecule type" value="Genomic_DNA"/>
</dbReference>
<keyword evidence="1" id="KW-0472">Membrane</keyword>
<feature type="transmembrane region" description="Helical" evidence="1">
    <location>
        <begin position="121"/>
        <end position="142"/>
    </location>
</feature>
<organism evidence="2 3">
    <name type="scientific">Flavobacterium pisciphilum</name>
    <dbReference type="NCBI Taxonomy" id="2893755"/>
    <lineage>
        <taxon>Bacteria</taxon>
        <taxon>Pseudomonadati</taxon>
        <taxon>Bacteroidota</taxon>
        <taxon>Flavobacteriia</taxon>
        <taxon>Flavobacteriales</taxon>
        <taxon>Flavobacteriaceae</taxon>
        <taxon>Flavobacterium</taxon>
    </lineage>
</organism>
<dbReference type="RefSeq" id="WP_229990069.1">
    <property type="nucleotide sequence ID" value="NZ_JAJJMO010000001.1"/>
</dbReference>
<keyword evidence="1" id="KW-0812">Transmembrane</keyword>
<evidence type="ECO:0000256" key="1">
    <source>
        <dbReference type="SAM" id="Phobius"/>
    </source>
</evidence>
<accession>A0ABS8MWG6</accession>
<dbReference type="Proteomes" id="UP001430919">
    <property type="component" value="Unassembled WGS sequence"/>
</dbReference>
<proteinExistence type="predicted"/>
<feature type="transmembrane region" description="Helical" evidence="1">
    <location>
        <begin position="96"/>
        <end position="115"/>
    </location>
</feature>
<evidence type="ECO:0008006" key="4">
    <source>
        <dbReference type="Google" id="ProtNLM"/>
    </source>
</evidence>
<feature type="transmembrane region" description="Helical" evidence="1">
    <location>
        <begin position="36"/>
        <end position="59"/>
    </location>
</feature>
<reference evidence="2" key="1">
    <citation type="submission" date="2021-11" db="EMBL/GenBank/DDBJ databases">
        <title>Description of novel Flavobacterium species.</title>
        <authorList>
            <person name="Saticioglu I.B."/>
            <person name="Ay H."/>
            <person name="Altun S."/>
            <person name="Duman M."/>
        </authorList>
    </citation>
    <scope>NUCLEOTIDE SEQUENCE</scope>
    <source>
        <strain evidence="2">F-65</strain>
    </source>
</reference>
<sequence length="236" mass="28140">MKSIIMLFPFIISLIGLFFLLVNSICFWLKRKSKDVLYNIITIYLILLFIEELCCNIIGFLNPGANFFLSHYYFVFQFIVLSVFFYNIFSSVVLKRIVLFFLAVVLILLSVQYYITPGLYWRFNMFEIGVISTLLIFYSLVFLIQNFKKVKHDYFYFCNGLILYLASSASIFLSGNSDSVLFTEPFILDFWFFNSLFYILYQFLIFKEWRALNAKRKMEETELVDSLSYFEKKEEV</sequence>
<gene>
    <name evidence="2" type="ORF">LNQ49_16215</name>
</gene>
<protein>
    <recommendedName>
        <fullName evidence="4">YhhN-like protein</fullName>
    </recommendedName>
</protein>
<evidence type="ECO:0000313" key="3">
    <source>
        <dbReference type="Proteomes" id="UP001430919"/>
    </source>
</evidence>
<feature type="transmembrane region" description="Helical" evidence="1">
    <location>
        <begin position="71"/>
        <end position="89"/>
    </location>
</feature>
<feature type="transmembrane region" description="Helical" evidence="1">
    <location>
        <begin position="186"/>
        <end position="206"/>
    </location>
</feature>
<comment type="caution">
    <text evidence="2">The sequence shown here is derived from an EMBL/GenBank/DDBJ whole genome shotgun (WGS) entry which is preliminary data.</text>
</comment>
<keyword evidence="3" id="KW-1185">Reference proteome</keyword>
<feature type="transmembrane region" description="Helical" evidence="1">
    <location>
        <begin position="6"/>
        <end position="29"/>
    </location>
</feature>
<feature type="transmembrane region" description="Helical" evidence="1">
    <location>
        <begin position="154"/>
        <end position="174"/>
    </location>
</feature>